<dbReference type="OrthoDB" id="1606438at2759"/>
<evidence type="ECO:0000256" key="1">
    <source>
        <dbReference type="ARBA" id="ARBA00022603"/>
    </source>
</evidence>
<dbReference type="PANTHER" id="PTHR43712">
    <property type="entry name" value="PUTATIVE (AFU_ORTHOLOGUE AFUA_4G14580)-RELATED"/>
    <property type="match status" value="1"/>
</dbReference>
<evidence type="ECO:0000256" key="2">
    <source>
        <dbReference type="ARBA" id="ARBA00022679"/>
    </source>
</evidence>
<evidence type="ECO:0000313" key="6">
    <source>
        <dbReference type="Proteomes" id="UP000531561"/>
    </source>
</evidence>
<dbReference type="InterPro" id="IPR029063">
    <property type="entry name" value="SAM-dependent_MTases_sf"/>
</dbReference>
<proteinExistence type="predicted"/>
<dbReference type="SUPFAM" id="SSF53335">
    <property type="entry name" value="S-adenosyl-L-methionine-dependent methyltransferases"/>
    <property type="match status" value="1"/>
</dbReference>
<dbReference type="GO" id="GO:0032259">
    <property type="term" value="P:methylation"/>
    <property type="evidence" value="ECO:0007669"/>
    <property type="project" value="UniProtKB-KW"/>
</dbReference>
<name>A0A8H6EG67_9HELO</name>
<evidence type="ECO:0000313" key="5">
    <source>
        <dbReference type="EMBL" id="KAF5870961.1"/>
    </source>
</evidence>
<keyword evidence="3" id="KW-0949">S-adenosyl-L-methionine</keyword>
<organism evidence="5 6">
    <name type="scientific">Botrytis fragariae</name>
    <dbReference type="NCBI Taxonomy" id="1964551"/>
    <lineage>
        <taxon>Eukaryota</taxon>
        <taxon>Fungi</taxon>
        <taxon>Dikarya</taxon>
        <taxon>Ascomycota</taxon>
        <taxon>Pezizomycotina</taxon>
        <taxon>Leotiomycetes</taxon>
        <taxon>Helotiales</taxon>
        <taxon>Sclerotiniaceae</taxon>
        <taxon>Botrytis</taxon>
    </lineage>
</organism>
<dbReference type="GeneID" id="59263550"/>
<keyword evidence="1" id="KW-0489">Methyltransferase</keyword>
<dbReference type="Proteomes" id="UP000531561">
    <property type="component" value="Unassembled WGS sequence"/>
</dbReference>
<dbReference type="Gene3D" id="1.10.10.10">
    <property type="entry name" value="Winged helix-like DNA-binding domain superfamily/Winged helix DNA-binding domain"/>
    <property type="match status" value="1"/>
</dbReference>
<dbReference type="PANTHER" id="PTHR43712:SF12">
    <property type="entry name" value="STERIGMATOCYSTIN 8-O-METHYLTRANSFERASE"/>
    <property type="match status" value="1"/>
</dbReference>
<dbReference type="Pfam" id="PF00891">
    <property type="entry name" value="Methyltransf_2"/>
    <property type="match status" value="1"/>
</dbReference>
<dbReference type="InterPro" id="IPR036388">
    <property type="entry name" value="WH-like_DNA-bd_sf"/>
</dbReference>
<accession>A0A8H6EG67</accession>
<dbReference type="InterPro" id="IPR001077">
    <property type="entry name" value="COMT_C"/>
</dbReference>
<dbReference type="RefSeq" id="XP_037189908.1">
    <property type="nucleotide sequence ID" value="XM_037339858.1"/>
</dbReference>
<keyword evidence="6" id="KW-1185">Reference proteome</keyword>
<dbReference type="CDD" id="cd02440">
    <property type="entry name" value="AdoMet_MTases"/>
    <property type="match status" value="1"/>
</dbReference>
<protein>
    <submittedName>
        <fullName evidence="5">Putative o- protein</fullName>
    </submittedName>
</protein>
<keyword evidence="2" id="KW-0808">Transferase</keyword>
<dbReference type="PROSITE" id="PS51683">
    <property type="entry name" value="SAM_OMT_II"/>
    <property type="match status" value="1"/>
</dbReference>
<dbReference type="AlphaFoldDB" id="A0A8H6EG67"/>
<evidence type="ECO:0000259" key="4">
    <source>
        <dbReference type="Pfam" id="PF00891"/>
    </source>
</evidence>
<dbReference type="Gene3D" id="3.40.50.150">
    <property type="entry name" value="Vaccinia Virus protein VP39"/>
    <property type="match status" value="1"/>
</dbReference>
<sequence>MATTRIAELATQVAENTKRVDEYLRQHELPSPSFDAEGPVDFCIRSEEIQRARSLAIDGATELADLLRGPKESLQPVNPTSLQVIHRFDIARKVPIGGEITFKDLAKQCDLYEPDLRRIIRFAISFHRLFQEPRRGFVTHSAASRKLAEDQDFHDALGLVFNEFVPSYGRTVDALEQFKDQEPSQTGFALVQNTTQPFFEAKQFAGAMKAFNAIDSGHSPVFLAQGYPWDSINGTVVDVGGSKGHISILLAKSFPRLHFIVQDLPKVIEGAKSKLDASIADRVTFQGRDFFTPQTVVADAYLFRWIFHNWPDKYVVAILRTLVPVMKTGARVIVNELLNPPSNSLSLSSERSIRSLDMIMLSMHNSREREAEEWQDLFLEADPRFGVLKIWTPIGASLAIIEAVWQE</sequence>
<evidence type="ECO:0000256" key="3">
    <source>
        <dbReference type="ARBA" id="ARBA00022691"/>
    </source>
</evidence>
<gene>
    <name evidence="5" type="ORF">Bfra_009515</name>
</gene>
<dbReference type="InterPro" id="IPR036390">
    <property type="entry name" value="WH_DNA-bd_sf"/>
</dbReference>
<dbReference type="InterPro" id="IPR016461">
    <property type="entry name" value="COMT-like"/>
</dbReference>
<reference evidence="5 6" key="1">
    <citation type="journal article" date="2020" name="Phytopathology">
        <title>A high-quality genome resource of Botrytis fragariae, a new and rapidly spreading fungal pathogen causing strawberry gray mold in the U.S.A.</title>
        <authorList>
            <person name="Wu Y."/>
            <person name="Saski C.A."/>
            <person name="Schnabel G."/>
            <person name="Xiao S."/>
            <person name="Hu M."/>
        </authorList>
    </citation>
    <scope>NUCLEOTIDE SEQUENCE [LARGE SCALE GENOMIC DNA]</scope>
    <source>
        <strain evidence="5 6">BVB16</strain>
    </source>
</reference>
<comment type="caution">
    <text evidence="5">The sequence shown here is derived from an EMBL/GenBank/DDBJ whole genome shotgun (WGS) entry which is preliminary data.</text>
</comment>
<dbReference type="SUPFAM" id="SSF46785">
    <property type="entry name" value="Winged helix' DNA-binding domain"/>
    <property type="match status" value="1"/>
</dbReference>
<dbReference type="EMBL" id="JABFCT010000013">
    <property type="protein sequence ID" value="KAF5870961.1"/>
    <property type="molecule type" value="Genomic_DNA"/>
</dbReference>
<dbReference type="GO" id="GO:0008171">
    <property type="term" value="F:O-methyltransferase activity"/>
    <property type="evidence" value="ECO:0007669"/>
    <property type="project" value="InterPro"/>
</dbReference>
<feature type="domain" description="O-methyltransferase C-terminal" evidence="4">
    <location>
        <begin position="235"/>
        <end position="381"/>
    </location>
</feature>